<gene>
    <name evidence="1" type="ORF">DLM78_14595</name>
</gene>
<name>A0A8B3CQM0_9LEPT</name>
<evidence type="ECO:0000313" key="2">
    <source>
        <dbReference type="Proteomes" id="UP000266669"/>
    </source>
</evidence>
<dbReference type="Proteomes" id="UP000266669">
    <property type="component" value="Unassembled WGS sequence"/>
</dbReference>
<sequence>MLFEGQSQERRIRRSKKKHHYVRKTAEQFLAASGQSPDRAFRSCQEIGVEAKNQIILKEPIS</sequence>
<dbReference type="EMBL" id="QHCS01000003">
    <property type="protein sequence ID" value="RHX85335.1"/>
    <property type="molecule type" value="Genomic_DNA"/>
</dbReference>
<reference evidence="2" key="1">
    <citation type="submission" date="2018-05" db="EMBL/GenBank/DDBJ databases">
        <title>Leptospira yasudae sp. nov. and Leptospira stimsonii sp. nov., two pathogenic species of the genus Leptospira isolated from environmental sources.</title>
        <authorList>
            <person name="Casanovas-Massana A."/>
            <person name="Hamond C."/>
            <person name="Santos L.A."/>
            <person name="Hacker K.P."/>
            <person name="Balassiano I."/>
            <person name="Medeiros M.A."/>
            <person name="Reis M.G."/>
            <person name="Ko A.I."/>
            <person name="Wunder E.A."/>
        </authorList>
    </citation>
    <scope>NUCLEOTIDE SEQUENCE [LARGE SCALE GENOMIC DNA]</scope>
    <source>
        <strain evidence="2">AMB6-RJ</strain>
    </source>
</reference>
<dbReference type="AlphaFoldDB" id="A0A8B3CQM0"/>
<organism evidence="1 2">
    <name type="scientific">Leptospira stimsonii</name>
    <dbReference type="NCBI Taxonomy" id="2202203"/>
    <lineage>
        <taxon>Bacteria</taxon>
        <taxon>Pseudomonadati</taxon>
        <taxon>Spirochaetota</taxon>
        <taxon>Spirochaetia</taxon>
        <taxon>Leptospirales</taxon>
        <taxon>Leptospiraceae</taxon>
        <taxon>Leptospira</taxon>
    </lineage>
</organism>
<proteinExistence type="predicted"/>
<protein>
    <submittedName>
        <fullName evidence="1">Uncharacterized protein</fullName>
    </submittedName>
</protein>
<accession>A0A8B3CQM0</accession>
<comment type="caution">
    <text evidence="1">The sequence shown here is derived from an EMBL/GenBank/DDBJ whole genome shotgun (WGS) entry which is preliminary data.</text>
</comment>
<evidence type="ECO:0000313" key="1">
    <source>
        <dbReference type="EMBL" id="RHX85335.1"/>
    </source>
</evidence>